<protein>
    <submittedName>
        <fullName evidence="1">Uncharacterized protein</fullName>
    </submittedName>
</protein>
<dbReference type="AlphaFoldDB" id="A0AAU8VKP2"/>
<name>A0AAU8VKP2_NEILA</name>
<dbReference type="Proteomes" id="UP000191249">
    <property type="component" value="Chromosome"/>
</dbReference>
<organism evidence="1 2">
    <name type="scientific">Neisseria lactamica</name>
    <dbReference type="NCBI Taxonomy" id="486"/>
    <lineage>
        <taxon>Bacteria</taxon>
        <taxon>Pseudomonadati</taxon>
        <taxon>Pseudomonadota</taxon>
        <taxon>Betaproteobacteria</taxon>
        <taxon>Neisseriales</taxon>
        <taxon>Neisseriaceae</taxon>
        <taxon>Neisseria</taxon>
    </lineage>
</organism>
<evidence type="ECO:0000313" key="1">
    <source>
        <dbReference type="EMBL" id="ARB05516.1"/>
    </source>
</evidence>
<dbReference type="EMBL" id="CP019894">
    <property type="protein sequence ID" value="ARB05516.1"/>
    <property type="molecule type" value="Genomic_DNA"/>
</dbReference>
<proteinExistence type="predicted"/>
<reference evidence="1 2" key="1">
    <citation type="submission" date="2017-03" db="EMBL/GenBank/DDBJ databases">
        <title>N. lactamica Y92-1009 whole genome sequence.</title>
        <authorList>
            <person name="Pandey A.K."/>
            <person name="Read R.C."/>
        </authorList>
    </citation>
    <scope>NUCLEOTIDE SEQUENCE [LARGE SCALE GENOMIC DNA]</scope>
    <source>
        <strain evidence="1 2">Y92-1009</strain>
    </source>
</reference>
<accession>A0AAU8VKP2</accession>
<evidence type="ECO:0000313" key="2">
    <source>
        <dbReference type="Proteomes" id="UP000191249"/>
    </source>
</evidence>
<sequence>MKCPNIRGFVLLSTFALYSNSENTVSSRKYGIALFYGLSGQTRIFCNTFFTKSVFGRFRP</sequence>
<gene>
    <name evidence="1" type="ORF">B2G52_08085</name>
</gene>